<organism evidence="1 2">
    <name type="scientific">Sporolactobacillus inulinus</name>
    <dbReference type="NCBI Taxonomy" id="2078"/>
    <lineage>
        <taxon>Bacteria</taxon>
        <taxon>Bacillati</taxon>
        <taxon>Bacillota</taxon>
        <taxon>Bacilli</taxon>
        <taxon>Bacillales</taxon>
        <taxon>Sporolactobacillaceae</taxon>
        <taxon>Sporolactobacillus</taxon>
    </lineage>
</organism>
<gene>
    <name evidence="1" type="ORF">NBRC111894_1565</name>
</gene>
<evidence type="ECO:0000313" key="1">
    <source>
        <dbReference type="EMBL" id="GAY76011.1"/>
    </source>
</evidence>
<dbReference type="Proteomes" id="UP000319716">
    <property type="component" value="Unassembled WGS sequence"/>
</dbReference>
<proteinExistence type="predicted"/>
<accession>A0A4Y1ZAR0</accession>
<dbReference type="AlphaFoldDB" id="A0A4Y1ZAR0"/>
<comment type="caution">
    <text evidence="1">The sequence shown here is derived from an EMBL/GenBank/DDBJ whole genome shotgun (WGS) entry which is preliminary data.</text>
</comment>
<name>A0A4Y1ZAR0_9BACL</name>
<evidence type="ECO:0000313" key="2">
    <source>
        <dbReference type="Proteomes" id="UP000319716"/>
    </source>
</evidence>
<protein>
    <submittedName>
        <fullName evidence="1">Uncharacterized protein</fullName>
    </submittedName>
</protein>
<reference evidence="1 2" key="1">
    <citation type="submission" date="2017-11" db="EMBL/GenBank/DDBJ databases">
        <title>Draft Genome Sequence of Sporolactobacillus inulinus NBRC 111894 Isolated from Koso, a Japanese Sugar-Vegetable Fermented Beverage.</title>
        <authorList>
            <person name="Chiou T.Y."/>
            <person name="Oshima K."/>
            <person name="Suda W."/>
            <person name="Hattori M."/>
            <person name="Takahashi T."/>
        </authorList>
    </citation>
    <scope>NUCLEOTIDE SEQUENCE [LARGE SCALE GENOMIC DNA]</scope>
    <source>
        <strain evidence="1 2">NBRC111894</strain>
    </source>
</reference>
<dbReference type="EMBL" id="BEXB01000010">
    <property type="protein sequence ID" value="GAY76011.1"/>
    <property type="molecule type" value="Genomic_DNA"/>
</dbReference>
<sequence>MTLHLELCRCSCVIGGNKNLLRRLSGTPFIAAEGAIEMDASFSKANS</sequence>